<dbReference type="EMBL" id="JAAWVQ010058934">
    <property type="protein sequence ID" value="MBN3276340.1"/>
    <property type="molecule type" value="Genomic_DNA"/>
</dbReference>
<comment type="caution">
    <text evidence="8">The sequence shown here is derived from an EMBL/GenBank/DDBJ whole genome shotgun (WGS) entry which is preliminary data.</text>
</comment>
<dbReference type="PANTHER" id="PTHR12316">
    <property type="entry name" value="NINJURIN-RELATED"/>
    <property type="match status" value="1"/>
</dbReference>
<comment type="subcellular location">
    <subcellularLocation>
        <location evidence="1">Membrane</location>
        <topology evidence="1">Multi-pass membrane protein</topology>
    </subcellularLocation>
</comment>
<keyword evidence="3 7" id="KW-0812">Transmembrane</keyword>
<protein>
    <submittedName>
        <fullName evidence="8">NINJ1 protein</fullName>
    </submittedName>
</protein>
<sequence length="89" mass="9415">MSAVALNLNHYAPKKSVVESMLDVALLLANASLLMVVIEQGPGFNSEGLNDVGNQSNLNIQSNVGTGLVFFTVIFNTFITAFGVQKTGL</sequence>
<dbReference type="InterPro" id="IPR007007">
    <property type="entry name" value="Ninjurin"/>
</dbReference>
<evidence type="ECO:0000256" key="1">
    <source>
        <dbReference type="ARBA" id="ARBA00004141"/>
    </source>
</evidence>
<organism evidence="8 9">
    <name type="scientific">Polyodon spathula</name>
    <name type="common">North American paddlefish</name>
    <name type="synonym">Squalus spathula</name>
    <dbReference type="NCBI Taxonomy" id="7913"/>
    <lineage>
        <taxon>Eukaryota</taxon>
        <taxon>Metazoa</taxon>
        <taxon>Chordata</taxon>
        <taxon>Craniata</taxon>
        <taxon>Vertebrata</taxon>
        <taxon>Euteleostomi</taxon>
        <taxon>Actinopterygii</taxon>
        <taxon>Chondrostei</taxon>
        <taxon>Acipenseriformes</taxon>
        <taxon>Polyodontidae</taxon>
        <taxon>Polyodon</taxon>
    </lineage>
</organism>
<keyword evidence="4" id="KW-0130">Cell adhesion</keyword>
<evidence type="ECO:0000256" key="6">
    <source>
        <dbReference type="ARBA" id="ARBA00023136"/>
    </source>
</evidence>
<reference evidence="8" key="1">
    <citation type="journal article" date="2021" name="Cell">
        <title>Tracing the genetic footprints of vertebrate landing in non-teleost ray-finned fishes.</title>
        <authorList>
            <person name="Bi X."/>
            <person name="Wang K."/>
            <person name="Yang L."/>
            <person name="Pan H."/>
            <person name="Jiang H."/>
            <person name="Wei Q."/>
            <person name="Fang M."/>
            <person name="Yu H."/>
            <person name="Zhu C."/>
            <person name="Cai Y."/>
            <person name="He Y."/>
            <person name="Gan X."/>
            <person name="Zeng H."/>
            <person name="Yu D."/>
            <person name="Zhu Y."/>
            <person name="Jiang H."/>
            <person name="Qiu Q."/>
            <person name="Yang H."/>
            <person name="Zhang Y.E."/>
            <person name="Wang W."/>
            <person name="Zhu M."/>
            <person name="He S."/>
            <person name="Zhang G."/>
        </authorList>
    </citation>
    <scope>NUCLEOTIDE SEQUENCE</scope>
    <source>
        <strain evidence="8">Pddl_001</strain>
    </source>
</reference>
<dbReference type="Pfam" id="PF04923">
    <property type="entry name" value="Ninjurin"/>
    <property type="match status" value="1"/>
</dbReference>
<evidence type="ECO:0000313" key="9">
    <source>
        <dbReference type="Proteomes" id="UP001166093"/>
    </source>
</evidence>
<feature type="transmembrane region" description="Helical" evidence="7">
    <location>
        <begin position="64"/>
        <end position="84"/>
    </location>
</feature>
<gene>
    <name evidence="8" type="primary">Ninj1_0</name>
    <name evidence="8" type="ORF">GTO93_0015048</name>
</gene>
<dbReference type="PANTHER" id="PTHR12316:SF17">
    <property type="entry name" value="NINJURIN C, ISOFORM D"/>
    <property type="match status" value="1"/>
</dbReference>
<evidence type="ECO:0000256" key="5">
    <source>
        <dbReference type="ARBA" id="ARBA00022989"/>
    </source>
</evidence>
<proteinExistence type="inferred from homology"/>
<evidence type="ECO:0000256" key="4">
    <source>
        <dbReference type="ARBA" id="ARBA00022889"/>
    </source>
</evidence>
<feature type="non-terminal residue" evidence="8">
    <location>
        <position position="1"/>
    </location>
</feature>
<keyword evidence="5 7" id="KW-1133">Transmembrane helix</keyword>
<accession>A0ABS2XPS3</accession>
<evidence type="ECO:0000256" key="3">
    <source>
        <dbReference type="ARBA" id="ARBA00022692"/>
    </source>
</evidence>
<evidence type="ECO:0000256" key="7">
    <source>
        <dbReference type="SAM" id="Phobius"/>
    </source>
</evidence>
<evidence type="ECO:0000256" key="2">
    <source>
        <dbReference type="ARBA" id="ARBA00008141"/>
    </source>
</evidence>
<keyword evidence="9" id="KW-1185">Reference proteome</keyword>
<feature type="non-terminal residue" evidence="8">
    <location>
        <position position="89"/>
    </location>
</feature>
<dbReference type="Proteomes" id="UP001166093">
    <property type="component" value="Unassembled WGS sequence"/>
</dbReference>
<comment type="similarity">
    <text evidence="2">Belongs to the ninjurin family.</text>
</comment>
<keyword evidence="6 7" id="KW-0472">Membrane</keyword>
<name>A0ABS2XPS3_POLSP</name>
<evidence type="ECO:0000313" key="8">
    <source>
        <dbReference type="EMBL" id="MBN3276340.1"/>
    </source>
</evidence>